<evidence type="ECO:0000256" key="3">
    <source>
        <dbReference type="ARBA" id="ARBA00022723"/>
    </source>
</evidence>
<keyword evidence="3 6" id="KW-0479">Metal-binding</keyword>
<evidence type="ECO:0000256" key="2">
    <source>
        <dbReference type="ARBA" id="ARBA00022617"/>
    </source>
</evidence>
<keyword evidence="1" id="KW-0813">Transport</keyword>
<accession>A0A4Q9H627</accession>
<dbReference type="InterPro" id="IPR009056">
    <property type="entry name" value="Cyt_c-like_dom"/>
</dbReference>
<evidence type="ECO:0000259" key="8">
    <source>
        <dbReference type="PROSITE" id="PS51007"/>
    </source>
</evidence>
<evidence type="ECO:0000313" key="9">
    <source>
        <dbReference type="EMBL" id="TBO34484.1"/>
    </source>
</evidence>
<dbReference type="OrthoDB" id="8593494at2"/>
<dbReference type="GO" id="GO:0005506">
    <property type="term" value="F:iron ion binding"/>
    <property type="evidence" value="ECO:0007669"/>
    <property type="project" value="InterPro"/>
</dbReference>
<dbReference type="Proteomes" id="UP000292120">
    <property type="component" value="Unassembled WGS sequence"/>
</dbReference>
<dbReference type="Gene3D" id="1.10.760.10">
    <property type="entry name" value="Cytochrome c-like domain"/>
    <property type="match status" value="1"/>
</dbReference>
<feature type="chain" id="PRO_5020464761" evidence="7">
    <location>
        <begin position="29"/>
        <end position="115"/>
    </location>
</feature>
<comment type="caution">
    <text evidence="9">The sequence shown here is derived from an EMBL/GenBank/DDBJ whole genome shotgun (WGS) entry which is preliminary data.</text>
</comment>
<feature type="signal peptide" evidence="7">
    <location>
        <begin position="1"/>
        <end position="28"/>
    </location>
</feature>
<dbReference type="GO" id="GO:0020037">
    <property type="term" value="F:heme binding"/>
    <property type="evidence" value="ECO:0007669"/>
    <property type="project" value="InterPro"/>
</dbReference>
<evidence type="ECO:0000256" key="1">
    <source>
        <dbReference type="ARBA" id="ARBA00022448"/>
    </source>
</evidence>
<evidence type="ECO:0000256" key="4">
    <source>
        <dbReference type="ARBA" id="ARBA00022982"/>
    </source>
</evidence>
<dbReference type="Pfam" id="PF00034">
    <property type="entry name" value="Cytochrom_C"/>
    <property type="match status" value="1"/>
</dbReference>
<evidence type="ECO:0000256" key="6">
    <source>
        <dbReference type="PIRSR" id="PIRSR602324-1"/>
    </source>
</evidence>
<proteinExistence type="predicted"/>
<evidence type="ECO:0000313" key="10">
    <source>
        <dbReference type="Proteomes" id="UP000292120"/>
    </source>
</evidence>
<feature type="binding site" description="covalent" evidence="6">
    <location>
        <position position="47"/>
    </location>
    <ligand>
        <name>heme c</name>
        <dbReference type="ChEBI" id="CHEBI:61717"/>
    </ligand>
</feature>
<dbReference type="PROSITE" id="PS51007">
    <property type="entry name" value="CYTC"/>
    <property type="match status" value="1"/>
</dbReference>
<dbReference type="EMBL" id="SIXI01000001">
    <property type="protein sequence ID" value="TBO34484.1"/>
    <property type="molecule type" value="Genomic_DNA"/>
</dbReference>
<dbReference type="GO" id="GO:0009055">
    <property type="term" value="F:electron transfer activity"/>
    <property type="evidence" value="ECO:0007669"/>
    <property type="project" value="InterPro"/>
</dbReference>
<comment type="PTM">
    <text evidence="6">Binds 1 heme c group covalently per subunit.</text>
</comment>
<reference evidence="9 10" key="1">
    <citation type="submission" date="2019-02" db="EMBL/GenBank/DDBJ databases">
        <title>Aquabacterium sp. strain KMB7.</title>
        <authorList>
            <person name="Chen W.-M."/>
        </authorList>
    </citation>
    <scope>NUCLEOTIDE SEQUENCE [LARGE SCALE GENOMIC DNA]</scope>
    <source>
        <strain evidence="9 10">KMB7</strain>
    </source>
</reference>
<dbReference type="AlphaFoldDB" id="A0A4Q9H627"/>
<protein>
    <submittedName>
        <fullName evidence="9">C-type cytochrome</fullName>
    </submittedName>
</protein>
<gene>
    <name evidence="9" type="ORF">EYS42_03490</name>
</gene>
<feature type="binding site" description="covalent" evidence="6">
    <location>
        <position position="43"/>
    </location>
    <ligand>
        <name>heme c</name>
        <dbReference type="ChEBI" id="CHEBI:61717"/>
    </ligand>
</feature>
<evidence type="ECO:0000256" key="7">
    <source>
        <dbReference type="SAM" id="SignalP"/>
    </source>
</evidence>
<keyword evidence="4" id="KW-0249">Electron transport</keyword>
<dbReference type="SUPFAM" id="SSF46626">
    <property type="entry name" value="Cytochrome c"/>
    <property type="match status" value="1"/>
</dbReference>
<dbReference type="PRINTS" id="PR00606">
    <property type="entry name" value="CYTCHROMECID"/>
</dbReference>
<feature type="binding site" description="covalent" evidence="6">
    <location>
        <position position="92"/>
    </location>
    <ligand>
        <name>heme c</name>
        <dbReference type="ChEBI" id="CHEBI:61717"/>
    </ligand>
</feature>
<feature type="domain" description="Cytochrome c" evidence="8">
    <location>
        <begin position="24"/>
        <end position="114"/>
    </location>
</feature>
<keyword evidence="7" id="KW-0732">Signal</keyword>
<keyword evidence="5 6" id="KW-0408">Iron</keyword>
<organism evidence="9 10">
    <name type="scientific">Aquabacterium lacunae</name>
    <dbReference type="NCBI Taxonomy" id="2528630"/>
    <lineage>
        <taxon>Bacteria</taxon>
        <taxon>Pseudomonadati</taxon>
        <taxon>Pseudomonadota</taxon>
        <taxon>Betaproteobacteria</taxon>
        <taxon>Burkholderiales</taxon>
        <taxon>Aquabacterium</taxon>
    </lineage>
</organism>
<keyword evidence="10" id="KW-1185">Reference proteome</keyword>
<sequence>MLYGANPMNKIRLMALSLTFSLAGLAQAADPVNVPDLAKANGCFSCHGMTEKVVGPAYSSVAQRYAGQKDAVADLMMSIQNGSTGKWGRMAMPSHPSLAKDDVKRLAEWILTVKK</sequence>
<name>A0A4Q9H627_9BURK</name>
<evidence type="ECO:0000256" key="5">
    <source>
        <dbReference type="ARBA" id="ARBA00023004"/>
    </source>
</evidence>
<keyword evidence="2 6" id="KW-0349">Heme</keyword>
<dbReference type="InterPro" id="IPR036909">
    <property type="entry name" value="Cyt_c-like_dom_sf"/>
</dbReference>
<dbReference type="InterPro" id="IPR002324">
    <property type="entry name" value="Cyt_c_ID"/>
</dbReference>